<feature type="coiled-coil region" evidence="1">
    <location>
        <begin position="169"/>
        <end position="199"/>
    </location>
</feature>
<dbReference type="OrthoDB" id="597123at2"/>
<dbReference type="STRING" id="333140.AWW68_02805"/>
<proteinExistence type="predicted"/>
<evidence type="ECO:0000313" key="3">
    <source>
        <dbReference type="Proteomes" id="UP000075606"/>
    </source>
</evidence>
<keyword evidence="3" id="KW-1185">Reference proteome</keyword>
<evidence type="ECO:0000256" key="1">
    <source>
        <dbReference type="SAM" id="Coils"/>
    </source>
</evidence>
<accession>A0A150XGA4</accession>
<reference evidence="2 3" key="1">
    <citation type="submission" date="2016-01" db="EMBL/GenBank/DDBJ databases">
        <title>Genome sequencing of Roseivirga spongicola UST030701-084.</title>
        <authorList>
            <person name="Selvaratnam C."/>
            <person name="Thevarajoo S."/>
            <person name="Goh K.M."/>
            <person name="Ee R."/>
            <person name="Chan K.-G."/>
            <person name="Chong C.S."/>
        </authorList>
    </citation>
    <scope>NUCLEOTIDE SEQUENCE [LARGE SCALE GENOMIC DNA]</scope>
    <source>
        <strain evidence="2 3">UST030701-084</strain>
    </source>
</reference>
<keyword evidence="1" id="KW-0175">Coiled coil</keyword>
<sequence>MKQSMKVGMVLLVALTVAMWFGISSVSKKKEVLTSQYNELETQMFEKESAFEDMLTLYDKVEGQISDILEKENLIQHQGNDRIDRRNNEKIFKEISMIDDLIFRSKQDLRQLEDEAKSANLKLGVFEKRINGLQAELNERATVITTLKAELSKKDETLALMISQQDSLNQTINAQLTDLEEKALKVQQLTAQNSELNKSFLAIGTFEDLQSKGVVAKEGGFLGIFGKRVALQEEADEKSFMTVDRRNVQKLRIEAASLSLVSSHPLGSYQILPGDSEAEQVLEITDPESFWKVSKYLVISKKI</sequence>
<gene>
    <name evidence="2" type="ORF">AWW68_02805</name>
</gene>
<evidence type="ECO:0000313" key="2">
    <source>
        <dbReference type="EMBL" id="KYG77716.1"/>
    </source>
</evidence>
<name>A0A150XGA4_9BACT</name>
<dbReference type="EMBL" id="LRPC01000001">
    <property type="protein sequence ID" value="KYG77716.1"/>
    <property type="molecule type" value="Genomic_DNA"/>
</dbReference>
<feature type="coiled-coil region" evidence="1">
    <location>
        <begin position="102"/>
        <end position="129"/>
    </location>
</feature>
<dbReference type="Proteomes" id="UP000075606">
    <property type="component" value="Unassembled WGS sequence"/>
</dbReference>
<evidence type="ECO:0008006" key="4">
    <source>
        <dbReference type="Google" id="ProtNLM"/>
    </source>
</evidence>
<dbReference type="AlphaFoldDB" id="A0A150XGA4"/>
<organism evidence="2 3">
    <name type="scientific">Roseivirga spongicola</name>
    <dbReference type="NCBI Taxonomy" id="333140"/>
    <lineage>
        <taxon>Bacteria</taxon>
        <taxon>Pseudomonadati</taxon>
        <taxon>Bacteroidota</taxon>
        <taxon>Cytophagia</taxon>
        <taxon>Cytophagales</taxon>
        <taxon>Roseivirgaceae</taxon>
        <taxon>Roseivirga</taxon>
    </lineage>
</organism>
<protein>
    <recommendedName>
        <fullName evidence="4">Chromosome partition protein Smc</fullName>
    </recommendedName>
</protein>
<dbReference type="RefSeq" id="WP_157717501.1">
    <property type="nucleotide sequence ID" value="NZ_CP139724.1"/>
</dbReference>
<comment type="caution">
    <text evidence="2">The sequence shown here is derived from an EMBL/GenBank/DDBJ whole genome shotgun (WGS) entry which is preliminary data.</text>
</comment>